<dbReference type="EMBL" id="LJIX01000006">
    <property type="protein sequence ID" value="KQL18862.1"/>
    <property type="molecule type" value="Genomic_DNA"/>
</dbReference>
<dbReference type="PATRIC" id="fig|1637975.4.peg.1775"/>
<accession>A0A0Q3QM89</accession>
<evidence type="ECO:0000259" key="1">
    <source>
        <dbReference type="Pfam" id="PF24032"/>
    </source>
</evidence>
<dbReference type="Pfam" id="PF24032">
    <property type="entry name" value="YQBQ"/>
    <property type="match status" value="1"/>
</dbReference>
<proteinExistence type="predicted"/>
<dbReference type="InterPro" id="IPR056937">
    <property type="entry name" value="YqbQ/XkdQ"/>
</dbReference>
<name>A0A0Q3QM89_9BACI</name>
<reference evidence="2 3" key="1">
    <citation type="submission" date="2015-09" db="EMBL/GenBank/DDBJ databases">
        <title>Genome sequencing project for genomic taxonomy and phylogenomics of Bacillus-like bacteria.</title>
        <authorList>
            <person name="Liu B."/>
            <person name="Wang J."/>
            <person name="Zhu Y."/>
            <person name="Liu G."/>
            <person name="Chen Q."/>
            <person name="Chen Z."/>
            <person name="Lan J."/>
            <person name="Che J."/>
            <person name="Ge C."/>
            <person name="Shi H."/>
            <person name="Pan Z."/>
            <person name="Liu X."/>
        </authorList>
    </citation>
    <scope>NUCLEOTIDE SEQUENCE [LARGE SCALE GENOMIC DNA]</scope>
    <source>
        <strain evidence="2 3">FJAT-18043</strain>
    </source>
</reference>
<dbReference type="SUPFAM" id="SSF69279">
    <property type="entry name" value="Phage tail proteins"/>
    <property type="match status" value="1"/>
</dbReference>
<sequence length="339" mass="37872">MSEARLKVIYDNDLEITPLVISADLSGHSEKPNRQLSLTLKNTIDGHKQAVSIAKGKRIEFRNNNTVRFIGVIFSTDINEKGDMQITAYDENIYLLKSVETRKFSKVKASDIARRLCADFGIEYGQIADTGYVIPTLICREKTLYEILLMALTLTRKQTGKRFFIWSKNGRLMITSGVEQKAQYLIEAGTNIISASYSESIEETKTRVKVIGGKDGKFVATAKDSALEKQYGIMQAVEKMDEDATKSQVEQRAKTLLKERAVIDDQATVTALGIDEIITGTAVYVREPMTGIIGGYYVTSDSHTYQNGSHMMTLELSHTYDLPTIEISKEELGIVDKPK</sequence>
<gene>
    <name evidence="2" type="ORF">AN957_09955</name>
</gene>
<dbReference type="Proteomes" id="UP000050996">
    <property type="component" value="Unassembled WGS sequence"/>
</dbReference>
<evidence type="ECO:0000313" key="2">
    <source>
        <dbReference type="EMBL" id="KQL18862.1"/>
    </source>
</evidence>
<feature type="domain" description="YqbQ/XkdQ" evidence="1">
    <location>
        <begin position="28"/>
        <end position="316"/>
    </location>
</feature>
<keyword evidence="3" id="KW-1185">Reference proteome</keyword>
<organism evidence="2 3">
    <name type="scientific">Cytobacillus solani</name>
    <dbReference type="NCBI Taxonomy" id="1637975"/>
    <lineage>
        <taxon>Bacteria</taxon>
        <taxon>Bacillati</taxon>
        <taxon>Bacillota</taxon>
        <taxon>Bacilli</taxon>
        <taxon>Bacillales</taxon>
        <taxon>Bacillaceae</taxon>
        <taxon>Cytobacillus</taxon>
    </lineage>
</organism>
<dbReference type="RefSeq" id="WP_056683887.1">
    <property type="nucleotide sequence ID" value="NZ_LJIX01000006.1"/>
</dbReference>
<comment type="caution">
    <text evidence="2">The sequence shown here is derived from an EMBL/GenBank/DDBJ whole genome shotgun (WGS) entry which is preliminary data.</text>
</comment>
<dbReference type="STRING" id="1637975.AN957_09955"/>
<evidence type="ECO:0000313" key="3">
    <source>
        <dbReference type="Proteomes" id="UP000050996"/>
    </source>
</evidence>
<protein>
    <recommendedName>
        <fullName evidence="1">YqbQ/XkdQ domain-containing protein</fullName>
    </recommendedName>
</protein>
<dbReference type="AlphaFoldDB" id="A0A0Q3QM89"/>